<dbReference type="AlphaFoldDB" id="A0A370GFV1"/>
<protein>
    <submittedName>
        <fullName evidence="1">Uncharacterized protein</fullName>
    </submittedName>
</protein>
<comment type="caution">
    <text evidence="1">The sequence shown here is derived from an EMBL/GenBank/DDBJ whole genome shotgun (WGS) entry which is preliminary data.</text>
</comment>
<dbReference type="EMBL" id="QQAY01000005">
    <property type="protein sequence ID" value="RDI42190.1"/>
    <property type="molecule type" value="Genomic_DNA"/>
</dbReference>
<proteinExistence type="predicted"/>
<gene>
    <name evidence="1" type="ORF">DFR59_10529</name>
</gene>
<evidence type="ECO:0000313" key="2">
    <source>
        <dbReference type="Proteomes" id="UP000255326"/>
    </source>
</evidence>
<reference evidence="1 2" key="1">
    <citation type="submission" date="2018-07" db="EMBL/GenBank/DDBJ databases">
        <title>Genomic Encyclopedia of Type Strains, Phase IV (KMG-IV): sequencing the most valuable type-strain genomes for metagenomic binning, comparative biology and taxonomic classification.</title>
        <authorList>
            <person name="Goeker M."/>
        </authorList>
    </citation>
    <scope>NUCLEOTIDE SEQUENCE [LARGE SCALE GENOMIC DNA]</scope>
    <source>
        <strain evidence="1 2">DSM 25281</strain>
    </source>
</reference>
<evidence type="ECO:0000313" key="1">
    <source>
        <dbReference type="EMBL" id="RDI42190.1"/>
    </source>
</evidence>
<organism evidence="1 2">
    <name type="scientific">Falsibacillus pallidus</name>
    <dbReference type="NCBI Taxonomy" id="493781"/>
    <lineage>
        <taxon>Bacteria</taxon>
        <taxon>Bacillati</taxon>
        <taxon>Bacillota</taxon>
        <taxon>Bacilli</taxon>
        <taxon>Bacillales</taxon>
        <taxon>Bacillaceae</taxon>
        <taxon>Falsibacillus</taxon>
    </lineage>
</organism>
<keyword evidence="2" id="KW-1185">Reference proteome</keyword>
<name>A0A370GFV1_9BACI</name>
<sequence length="146" mass="17294">MGSKKKKSKNKRKQYWGLSKEERMEIARPWIKELDGENTVIAYSKKFGLNLKNSMKDLRSIGYKISSQEKVEVDKILDDKRQRKLSKKRKKEEQEERRLAELYDFDETFAFIAGYTEGGAPFGVTYEEMDEMDEEMDEIEDNDLPF</sequence>
<accession>A0A370GFV1</accession>
<dbReference type="Proteomes" id="UP000255326">
    <property type="component" value="Unassembled WGS sequence"/>
</dbReference>